<evidence type="ECO:0000313" key="2">
    <source>
        <dbReference type="EMBL" id="KAK5099471.1"/>
    </source>
</evidence>
<keyword evidence="3" id="KW-1185">Reference proteome</keyword>
<dbReference type="PANTHER" id="PTHR48079">
    <property type="entry name" value="PROTEIN YEEZ"/>
    <property type="match status" value="1"/>
</dbReference>
<protein>
    <recommendedName>
        <fullName evidence="1">NAD(P)-binding domain-containing protein</fullName>
    </recommendedName>
</protein>
<dbReference type="Proteomes" id="UP001345013">
    <property type="component" value="Unassembled WGS sequence"/>
</dbReference>
<dbReference type="EMBL" id="JAVRRG010000010">
    <property type="protein sequence ID" value="KAK5099471.1"/>
    <property type="molecule type" value="Genomic_DNA"/>
</dbReference>
<dbReference type="InterPro" id="IPR051783">
    <property type="entry name" value="NAD(P)-dependent_oxidoreduct"/>
</dbReference>
<comment type="caution">
    <text evidence="2">The sequence shown here is derived from an EMBL/GenBank/DDBJ whole genome shotgun (WGS) entry which is preliminary data.</text>
</comment>
<proteinExistence type="predicted"/>
<dbReference type="PANTHER" id="PTHR48079:SF6">
    <property type="entry name" value="NAD(P)-BINDING DOMAIN-CONTAINING PROTEIN-RELATED"/>
    <property type="match status" value="1"/>
</dbReference>
<sequence>MASLPGKPALDPESTTILVTGASGHIAGHIVNEALKLGYKVRGTARTQEKCEKTKKIYDNPKYSTVIVSDFSKPSHEIEDAVKGVQSVMMVASDTTFSDDAEQVIGGVVAGVEAFLKAAAKQESVKRFTLTKYFIDVIDGTGLHLCAAVLDDTLEKERIFAFAGPFNWNMAIDAIGRVRPDCTAKLEKDPNEQRDLSKVPNDLGAHLLKKWYGQEGYKSFDESLKENLERV</sequence>
<dbReference type="InterPro" id="IPR036291">
    <property type="entry name" value="NAD(P)-bd_dom_sf"/>
</dbReference>
<evidence type="ECO:0000313" key="3">
    <source>
        <dbReference type="Proteomes" id="UP001345013"/>
    </source>
</evidence>
<gene>
    <name evidence="2" type="ORF">LTR24_001368</name>
</gene>
<dbReference type="Pfam" id="PF13460">
    <property type="entry name" value="NAD_binding_10"/>
    <property type="match status" value="1"/>
</dbReference>
<reference evidence="2 3" key="1">
    <citation type="submission" date="2023-08" db="EMBL/GenBank/DDBJ databases">
        <title>Black Yeasts Isolated from many extreme environments.</title>
        <authorList>
            <person name="Coleine C."/>
            <person name="Stajich J.E."/>
            <person name="Selbmann L."/>
        </authorList>
    </citation>
    <scope>NUCLEOTIDE SEQUENCE [LARGE SCALE GENOMIC DNA]</scope>
    <source>
        <strain evidence="2 3">CCFEE 5885</strain>
    </source>
</reference>
<dbReference type="Gene3D" id="3.40.50.720">
    <property type="entry name" value="NAD(P)-binding Rossmann-like Domain"/>
    <property type="match status" value="2"/>
</dbReference>
<organism evidence="2 3">
    <name type="scientific">Lithohypha guttulata</name>
    <dbReference type="NCBI Taxonomy" id="1690604"/>
    <lineage>
        <taxon>Eukaryota</taxon>
        <taxon>Fungi</taxon>
        <taxon>Dikarya</taxon>
        <taxon>Ascomycota</taxon>
        <taxon>Pezizomycotina</taxon>
        <taxon>Eurotiomycetes</taxon>
        <taxon>Chaetothyriomycetidae</taxon>
        <taxon>Chaetothyriales</taxon>
        <taxon>Trichomeriaceae</taxon>
        <taxon>Lithohypha</taxon>
    </lineage>
</organism>
<accession>A0ABR0KLQ9</accession>
<evidence type="ECO:0000259" key="1">
    <source>
        <dbReference type="Pfam" id="PF13460"/>
    </source>
</evidence>
<feature type="domain" description="NAD(P)-binding" evidence="1">
    <location>
        <begin position="21"/>
        <end position="131"/>
    </location>
</feature>
<dbReference type="InterPro" id="IPR016040">
    <property type="entry name" value="NAD(P)-bd_dom"/>
</dbReference>
<name>A0ABR0KLQ9_9EURO</name>
<dbReference type="SUPFAM" id="SSF51735">
    <property type="entry name" value="NAD(P)-binding Rossmann-fold domains"/>
    <property type="match status" value="1"/>
</dbReference>